<dbReference type="Pfam" id="PF11712">
    <property type="entry name" value="Vma12"/>
    <property type="match status" value="1"/>
</dbReference>
<reference evidence="8" key="1">
    <citation type="submission" date="2022-07" db="EMBL/GenBank/DDBJ databases">
        <title>Draft genome sequence of Zalerion maritima ATCC 34329, a (micro)plastics degrading marine fungus.</title>
        <authorList>
            <person name="Paco A."/>
            <person name="Goncalves M.F.M."/>
            <person name="Rocha-Santos T.A.P."/>
            <person name="Alves A."/>
        </authorList>
    </citation>
    <scope>NUCLEOTIDE SEQUENCE</scope>
    <source>
        <strain evidence="8">ATCC 34329</strain>
    </source>
</reference>
<evidence type="ECO:0000256" key="3">
    <source>
        <dbReference type="ARBA" id="ARBA00022824"/>
    </source>
</evidence>
<dbReference type="PANTHER" id="PTHR31394:SF1">
    <property type="entry name" value="TRANSMEMBRANE PROTEIN 199"/>
    <property type="match status" value="1"/>
</dbReference>
<evidence type="ECO:0000256" key="7">
    <source>
        <dbReference type="SAM" id="Phobius"/>
    </source>
</evidence>
<evidence type="ECO:0000313" key="9">
    <source>
        <dbReference type="Proteomes" id="UP001201980"/>
    </source>
</evidence>
<dbReference type="AlphaFoldDB" id="A0AAD5RY53"/>
<proteinExistence type="predicted"/>
<name>A0AAD5RY53_9PEZI</name>
<accession>A0AAD5RY53</accession>
<evidence type="ECO:0000256" key="2">
    <source>
        <dbReference type="ARBA" id="ARBA00022692"/>
    </source>
</evidence>
<comment type="caution">
    <text evidence="8">The sequence shown here is derived from an EMBL/GenBank/DDBJ whole genome shotgun (WGS) entry which is preliminary data.</text>
</comment>
<dbReference type="GO" id="GO:0005789">
    <property type="term" value="C:endoplasmic reticulum membrane"/>
    <property type="evidence" value="ECO:0007669"/>
    <property type="project" value="UniProtKB-SubCell"/>
</dbReference>
<evidence type="ECO:0000256" key="1">
    <source>
        <dbReference type="ARBA" id="ARBA00004477"/>
    </source>
</evidence>
<dbReference type="EMBL" id="JAKWBI020000018">
    <property type="protein sequence ID" value="KAJ2906172.1"/>
    <property type="molecule type" value="Genomic_DNA"/>
</dbReference>
<dbReference type="GO" id="GO:0070072">
    <property type="term" value="P:vacuolar proton-transporting V-type ATPase complex assembly"/>
    <property type="evidence" value="ECO:0007669"/>
    <property type="project" value="InterPro"/>
</dbReference>
<organism evidence="8 9">
    <name type="scientific">Zalerion maritima</name>
    <dbReference type="NCBI Taxonomy" id="339359"/>
    <lineage>
        <taxon>Eukaryota</taxon>
        <taxon>Fungi</taxon>
        <taxon>Dikarya</taxon>
        <taxon>Ascomycota</taxon>
        <taxon>Pezizomycotina</taxon>
        <taxon>Sordariomycetes</taxon>
        <taxon>Lulworthiomycetidae</taxon>
        <taxon>Lulworthiales</taxon>
        <taxon>Lulworthiaceae</taxon>
        <taxon>Zalerion</taxon>
    </lineage>
</organism>
<keyword evidence="3" id="KW-0256">Endoplasmic reticulum</keyword>
<comment type="subcellular location">
    <subcellularLocation>
        <location evidence="1">Endoplasmic reticulum membrane</location>
        <topology evidence="1">Multi-pass membrane protein</topology>
    </subcellularLocation>
</comment>
<sequence>MVDGFETLYSRNPSLRTVRLQRGSPDDQPVSNPQVGDPISHHQIVQLWQRLFRLHRTWDVALEKFMKGSEQVFVKPDPLPEPTLEYKAFMKRLRDEADQREYERMVRYRNAPGGKARPFAGSSNLLKSPSPWGGRKGDNDDPAANYQKSLQVGGSFLLSFVGVPFAIWAICHWFMRASLETSLIWTAISVPLTICLELYLYIRFEEGKEVTEDEAKSYATVGPSFDAASAKAGGAEAEKRGVLGDATKLTPIPRANSKVDDNVRRRRIPTAVNSQK</sequence>
<dbReference type="Proteomes" id="UP001201980">
    <property type="component" value="Unassembled WGS sequence"/>
</dbReference>
<evidence type="ECO:0000256" key="4">
    <source>
        <dbReference type="ARBA" id="ARBA00022989"/>
    </source>
</evidence>
<protein>
    <submittedName>
        <fullName evidence="8">Uncharacterized protein</fullName>
    </submittedName>
</protein>
<feature type="region of interest" description="Disordered" evidence="6">
    <location>
        <begin position="113"/>
        <end position="140"/>
    </location>
</feature>
<dbReference type="InterPro" id="IPR021013">
    <property type="entry name" value="ATPase_Vma12"/>
</dbReference>
<evidence type="ECO:0000256" key="5">
    <source>
        <dbReference type="ARBA" id="ARBA00023136"/>
    </source>
</evidence>
<dbReference type="PANTHER" id="PTHR31394">
    <property type="entry name" value="TRANSMEMBRANE PROTEIN 199"/>
    <property type="match status" value="1"/>
</dbReference>
<keyword evidence="4 7" id="KW-1133">Transmembrane helix</keyword>
<feature type="transmembrane region" description="Helical" evidence="7">
    <location>
        <begin position="156"/>
        <end position="175"/>
    </location>
</feature>
<feature type="region of interest" description="Disordered" evidence="6">
    <location>
        <begin position="253"/>
        <end position="276"/>
    </location>
</feature>
<keyword evidence="5 7" id="KW-0472">Membrane</keyword>
<gene>
    <name evidence="8" type="ORF">MKZ38_002887</name>
</gene>
<keyword evidence="9" id="KW-1185">Reference proteome</keyword>
<evidence type="ECO:0000256" key="6">
    <source>
        <dbReference type="SAM" id="MobiDB-lite"/>
    </source>
</evidence>
<keyword evidence="2 7" id="KW-0812">Transmembrane</keyword>
<evidence type="ECO:0000313" key="8">
    <source>
        <dbReference type="EMBL" id="KAJ2906172.1"/>
    </source>
</evidence>
<feature type="transmembrane region" description="Helical" evidence="7">
    <location>
        <begin position="181"/>
        <end position="202"/>
    </location>
</feature>